<reference evidence="1" key="1">
    <citation type="submission" date="2016-04" db="EMBL/GenBank/DDBJ databases">
        <authorList>
            <person name="Nguyen H.D."/>
            <person name="Samba Siva P."/>
            <person name="Cullis J."/>
            <person name="Levesque C.A."/>
            <person name="Hambleton S."/>
        </authorList>
    </citation>
    <scope>NUCLEOTIDE SEQUENCE</scope>
    <source>
        <strain evidence="1">DAOMC 236416</strain>
    </source>
</reference>
<dbReference type="PANTHER" id="PTHR28075:SF3">
    <property type="entry name" value="DUF1748-DOMAIN-CONTAINING PROTEIN"/>
    <property type="match status" value="1"/>
</dbReference>
<dbReference type="EMBL" id="LWDF02000183">
    <property type="protein sequence ID" value="KAE8254668.1"/>
    <property type="molecule type" value="Genomic_DNA"/>
</dbReference>
<evidence type="ECO:0008006" key="3">
    <source>
        <dbReference type="Google" id="ProtNLM"/>
    </source>
</evidence>
<dbReference type="InterPro" id="IPR013726">
    <property type="entry name" value="Mitofissin"/>
</dbReference>
<accession>A0A8T8T2D0</accession>
<gene>
    <name evidence="1" type="ORF">A4X13_0g3320</name>
</gene>
<dbReference type="Pfam" id="PF08520">
    <property type="entry name" value="Mitofissin"/>
    <property type="match status" value="1"/>
</dbReference>
<dbReference type="AlphaFoldDB" id="A0A8T8T2D0"/>
<sequence>MLARLFHYATDAVLVSTVLAGVKRTSGLAPDLTQIPEGTPRDLTGRFLGFGEFTFDSLMAAAHASRYFVKPVLS</sequence>
<dbReference type="GO" id="GO:0005737">
    <property type="term" value="C:cytoplasm"/>
    <property type="evidence" value="ECO:0007669"/>
    <property type="project" value="TreeGrafter"/>
</dbReference>
<comment type="caution">
    <text evidence="1">The sequence shown here is derived from an EMBL/GenBank/DDBJ whole genome shotgun (WGS) entry which is preliminary data.</text>
</comment>
<protein>
    <recommendedName>
        <fullName evidence="3">DUF1748-domain-containing protein</fullName>
    </recommendedName>
</protein>
<dbReference type="OrthoDB" id="16824at2759"/>
<dbReference type="Proteomes" id="UP000077521">
    <property type="component" value="Unassembled WGS sequence"/>
</dbReference>
<evidence type="ECO:0000313" key="2">
    <source>
        <dbReference type="Proteomes" id="UP000077521"/>
    </source>
</evidence>
<evidence type="ECO:0000313" key="1">
    <source>
        <dbReference type="EMBL" id="KAE8254668.1"/>
    </source>
</evidence>
<organism evidence="1 2">
    <name type="scientific">Tilletia indica</name>
    <dbReference type="NCBI Taxonomy" id="43049"/>
    <lineage>
        <taxon>Eukaryota</taxon>
        <taxon>Fungi</taxon>
        <taxon>Dikarya</taxon>
        <taxon>Basidiomycota</taxon>
        <taxon>Ustilaginomycotina</taxon>
        <taxon>Exobasidiomycetes</taxon>
        <taxon>Tilletiales</taxon>
        <taxon>Tilletiaceae</taxon>
        <taxon>Tilletia</taxon>
    </lineage>
</organism>
<reference evidence="1" key="2">
    <citation type="journal article" date="2019" name="IMA Fungus">
        <title>Genome sequencing and comparison of five Tilletia species to identify candidate genes for the detection of regulated species infecting wheat.</title>
        <authorList>
            <person name="Nguyen H.D.T."/>
            <person name="Sultana T."/>
            <person name="Kesanakurti P."/>
            <person name="Hambleton S."/>
        </authorList>
    </citation>
    <scope>NUCLEOTIDE SEQUENCE</scope>
    <source>
        <strain evidence="1">DAOMC 236416</strain>
    </source>
</reference>
<dbReference type="PANTHER" id="PTHR28075">
    <property type="entry name" value="CHROMOSOME 16, WHOLE GENOME SHOTGUN SEQUENCE"/>
    <property type="match status" value="1"/>
</dbReference>
<proteinExistence type="predicted"/>
<keyword evidence="2" id="KW-1185">Reference proteome</keyword>
<name>A0A8T8T2D0_9BASI</name>